<comment type="caution">
    <text evidence="5">The sequence shown here is derived from an EMBL/GenBank/DDBJ whole genome shotgun (WGS) entry which is preliminary data.</text>
</comment>
<evidence type="ECO:0000313" key="6">
    <source>
        <dbReference type="Proteomes" id="UP000075606"/>
    </source>
</evidence>
<dbReference type="Pfam" id="PF01420">
    <property type="entry name" value="Methylase_S"/>
    <property type="match status" value="2"/>
</dbReference>
<dbReference type="PANTHER" id="PTHR30408">
    <property type="entry name" value="TYPE-1 RESTRICTION ENZYME ECOKI SPECIFICITY PROTEIN"/>
    <property type="match status" value="1"/>
</dbReference>
<dbReference type="SUPFAM" id="SSF116734">
    <property type="entry name" value="DNA methylase specificity domain"/>
    <property type="match status" value="2"/>
</dbReference>
<protein>
    <recommendedName>
        <fullName evidence="4">Type I restriction modification DNA specificity domain-containing protein</fullName>
    </recommendedName>
</protein>
<evidence type="ECO:0000256" key="3">
    <source>
        <dbReference type="ARBA" id="ARBA00023125"/>
    </source>
</evidence>
<organism evidence="5 6">
    <name type="scientific">Roseivirga spongicola</name>
    <dbReference type="NCBI Taxonomy" id="333140"/>
    <lineage>
        <taxon>Bacteria</taxon>
        <taxon>Pseudomonadati</taxon>
        <taxon>Bacteroidota</taxon>
        <taxon>Cytophagia</taxon>
        <taxon>Cytophagales</taxon>
        <taxon>Roseivirgaceae</taxon>
        <taxon>Roseivirga</taxon>
    </lineage>
</organism>
<proteinExistence type="inferred from homology"/>
<dbReference type="AlphaFoldDB" id="A0A150X260"/>
<keyword evidence="2" id="KW-0680">Restriction system</keyword>
<evidence type="ECO:0000256" key="2">
    <source>
        <dbReference type="ARBA" id="ARBA00022747"/>
    </source>
</evidence>
<dbReference type="OrthoDB" id="667970at2"/>
<dbReference type="InterPro" id="IPR052021">
    <property type="entry name" value="Type-I_RS_S_subunit"/>
</dbReference>
<dbReference type="Gene3D" id="1.10.287.1120">
    <property type="entry name" value="Bipartite methylase S protein"/>
    <property type="match status" value="1"/>
</dbReference>
<dbReference type="Gene3D" id="3.90.220.20">
    <property type="entry name" value="DNA methylase specificity domains"/>
    <property type="match status" value="2"/>
</dbReference>
<feature type="domain" description="Type I restriction modification DNA specificity" evidence="4">
    <location>
        <begin position="224"/>
        <end position="386"/>
    </location>
</feature>
<dbReference type="GO" id="GO:0009307">
    <property type="term" value="P:DNA restriction-modification system"/>
    <property type="evidence" value="ECO:0007669"/>
    <property type="project" value="UniProtKB-KW"/>
</dbReference>
<reference evidence="5 6" key="1">
    <citation type="submission" date="2016-01" db="EMBL/GenBank/DDBJ databases">
        <title>Genome sequencing of Roseivirga spongicola UST030701-084.</title>
        <authorList>
            <person name="Selvaratnam C."/>
            <person name="Thevarajoo S."/>
            <person name="Goh K.M."/>
            <person name="Ee R."/>
            <person name="Chan K.-G."/>
            <person name="Chong C.S."/>
        </authorList>
    </citation>
    <scope>NUCLEOTIDE SEQUENCE [LARGE SCALE GENOMIC DNA]</scope>
    <source>
        <strain evidence="5 6">UST030701-084</strain>
    </source>
</reference>
<evidence type="ECO:0000256" key="1">
    <source>
        <dbReference type="ARBA" id="ARBA00010923"/>
    </source>
</evidence>
<dbReference type="PANTHER" id="PTHR30408:SF12">
    <property type="entry name" value="TYPE I RESTRICTION ENZYME MJAVIII SPECIFICITY SUBUNIT"/>
    <property type="match status" value="1"/>
</dbReference>
<keyword evidence="3" id="KW-0238">DNA-binding</keyword>
<dbReference type="EMBL" id="LRPC01000029">
    <property type="protein sequence ID" value="KYG72672.1"/>
    <property type="molecule type" value="Genomic_DNA"/>
</dbReference>
<feature type="domain" description="Type I restriction modification DNA specificity" evidence="4">
    <location>
        <begin position="64"/>
        <end position="191"/>
    </location>
</feature>
<gene>
    <name evidence="5" type="ORF">AWW68_17400</name>
</gene>
<dbReference type="RefSeq" id="WP_068224748.1">
    <property type="nucleotide sequence ID" value="NZ_CP139724.1"/>
</dbReference>
<evidence type="ECO:0000313" key="5">
    <source>
        <dbReference type="EMBL" id="KYG72672.1"/>
    </source>
</evidence>
<accession>A0A150X260</accession>
<dbReference type="InterPro" id="IPR044946">
    <property type="entry name" value="Restrct_endonuc_typeI_TRD_sf"/>
</dbReference>
<sequence length="411" mass="46157">MAVPSLRFRGFVGEWEDIEARKLFPTVTNGFVGVATPFYAERGTMYLQGKNVKSNSIDPEGLIYVNSTFHNKQKKSQLKEGDIVMVQSGHVGECAVITKEYAGSNCHALLILKPNGEGDSSFYSQYFYTDFGKRLIYKITTGNTIKHILASDVKVLRLPYPSLPEQRKIADFLSAVDEKIRLLTEKKDKLETYKKGVMQKLFPKQGQTNPELRFKRPDGTAFPDWEEKRLGEIGSFLKGKGVSKSDIDEEGMNECIRYGELYTSYGEVIEKVYSKSNQSIEESILSEPNDVLIPASGETQIDIATASSINKKGVILGGDVNVFRTKQNGSFIAYQLCSARKIEVARLSQGISVIHLYSSQLKGLLIGLSSKEEQERIVDFLLSIDHRIKGCLEEIDHMKDFKKGLLQQMFV</sequence>
<dbReference type="GO" id="GO:0003677">
    <property type="term" value="F:DNA binding"/>
    <property type="evidence" value="ECO:0007669"/>
    <property type="project" value="UniProtKB-KW"/>
</dbReference>
<name>A0A150X260_9BACT</name>
<dbReference type="STRING" id="333140.AWW68_17400"/>
<keyword evidence="6" id="KW-1185">Reference proteome</keyword>
<evidence type="ECO:0000259" key="4">
    <source>
        <dbReference type="Pfam" id="PF01420"/>
    </source>
</evidence>
<dbReference type="Proteomes" id="UP000075606">
    <property type="component" value="Unassembled WGS sequence"/>
</dbReference>
<dbReference type="InterPro" id="IPR000055">
    <property type="entry name" value="Restrct_endonuc_typeI_TRD"/>
</dbReference>
<comment type="similarity">
    <text evidence="1">Belongs to the type-I restriction system S methylase family.</text>
</comment>